<evidence type="ECO:0000256" key="1">
    <source>
        <dbReference type="SAM" id="Phobius"/>
    </source>
</evidence>
<organism evidence="3">
    <name type="scientific">Cladocopium goreaui</name>
    <dbReference type="NCBI Taxonomy" id="2562237"/>
    <lineage>
        <taxon>Eukaryota</taxon>
        <taxon>Sar</taxon>
        <taxon>Alveolata</taxon>
        <taxon>Dinophyceae</taxon>
        <taxon>Suessiales</taxon>
        <taxon>Symbiodiniaceae</taxon>
        <taxon>Cladocopium</taxon>
    </lineage>
</organism>
<evidence type="ECO:0000313" key="4">
    <source>
        <dbReference type="EMBL" id="CAL4794151.1"/>
    </source>
</evidence>
<dbReference type="SUPFAM" id="SSF51556">
    <property type="entry name" value="Metallo-dependent hydrolases"/>
    <property type="match status" value="2"/>
</dbReference>
<proteinExistence type="predicted"/>
<name>A0A9P1GDX8_9DINO</name>
<keyword evidence="1" id="KW-0472">Membrane</keyword>
<evidence type="ECO:0000256" key="2">
    <source>
        <dbReference type="SAM" id="SignalP"/>
    </source>
</evidence>
<protein>
    <submittedName>
        <fullName evidence="4">Diatom spindle kinesin-1</fullName>
    </submittedName>
</protein>
<accession>A0A9P1GDX8</accession>
<keyword evidence="5" id="KW-1185">Reference proteome</keyword>
<dbReference type="InterPro" id="IPR032466">
    <property type="entry name" value="Metal_Hydrolase"/>
</dbReference>
<feature type="transmembrane region" description="Helical" evidence="1">
    <location>
        <begin position="830"/>
        <end position="849"/>
    </location>
</feature>
<evidence type="ECO:0000313" key="3">
    <source>
        <dbReference type="EMBL" id="CAI4006839.1"/>
    </source>
</evidence>
<dbReference type="OrthoDB" id="3176171at2759"/>
<gene>
    <name evidence="3" type="ORF">C1SCF055_LOCUS32439</name>
</gene>
<keyword evidence="2" id="KW-0732">Signal</keyword>
<dbReference type="EMBL" id="CAMXCT010003902">
    <property type="protein sequence ID" value="CAI4006839.1"/>
    <property type="molecule type" value="Genomic_DNA"/>
</dbReference>
<keyword evidence="1" id="KW-1133">Transmembrane helix</keyword>
<dbReference type="AlphaFoldDB" id="A0A9P1GDX8"/>
<reference evidence="4 5" key="2">
    <citation type="submission" date="2024-05" db="EMBL/GenBank/DDBJ databases">
        <authorList>
            <person name="Chen Y."/>
            <person name="Shah S."/>
            <person name="Dougan E. K."/>
            <person name="Thang M."/>
            <person name="Chan C."/>
        </authorList>
    </citation>
    <scope>NUCLEOTIDE SEQUENCE [LARGE SCALE GENOMIC DNA]</scope>
</reference>
<comment type="caution">
    <text evidence="3">The sequence shown here is derived from an EMBL/GenBank/DDBJ whole genome shotgun (WGS) entry which is preliminary data.</text>
</comment>
<dbReference type="Proteomes" id="UP001152797">
    <property type="component" value="Unassembled WGS sequence"/>
</dbReference>
<dbReference type="Gene3D" id="3.20.20.140">
    <property type="entry name" value="Metal-dependent hydrolases"/>
    <property type="match status" value="2"/>
</dbReference>
<evidence type="ECO:0000313" key="5">
    <source>
        <dbReference type="Proteomes" id="UP001152797"/>
    </source>
</evidence>
<reference evidence="3" key="1">
    <citation type="submission" date="2022-10" db="EMBL/GenBank/DDBJ databases">
        <authorList>
            <person name="Chen Y."/>
            <person name="Dougan E. K."/>
            <person name="Chan C."/>
            <person name="Rhodes N."/>
            <person name="Thang M."/>
        </authorList>
    </citation>
    <scope>NUCLEOTIDE SEQUENCE</scope>
</reference>
<keyword evidence="1" id="KW-0812">Transmembrane</keyword>
<dbReference type="EMBL" id="CAMXCT030003902">
    <property type="protein sequence ID" value="CAL4794151.1"/>
    <property type="molecule type" value="Genomic_DNA"/>
</dbReference>
<sequence>MAFALAAAALLSSGLAFCPTLEDTALDQACDAEDSSLVQLQKQRHRLTHALAVKGDRSSPLKLADFQQTGECYDRKANNNWAVVDAHLHPRPFGGKPVAFSDLMGRLRRAGILFTTLYGIGQRLPVDSSCSYYLDCPGTDVMPSLKNDFFNAQSVLDSAADLADPSGPRITLSMSFIDLHDPAGNLEKMQLLQNEFPGMFKWVGEINLVKQALWPNHQGLPVELDTVPTWKPFMDEFLKQDIPLALHCDLGNDENGTQFLPLMDKVLDTYPNNKIIWVHMAGISKQLKPHLAAKGVSLLQKLKVPVTIEDHVAMIGKRLEKHPKLMIDLSWDILYDELYASPAERELYVNLINKYPDRFLSGSDHVASEEKTENTYRQEIKKTSAIFLNLSDVAFRNIALGQNYFNLTGLNFTAPKVCSAAPEVLLEQENLRAPHPDKGAEVKLPTSFPSSRQKKQVMVATDDFAQRVEVLPAIADFRKGSRSCFDRTVTDNWAVVDAHLHARPFGGPPVPFSEMMDRQRRAGVLFTTLYGIGQRLPVDSNCTYYLDCPGTPVKPSLKNDFFNAQSVLDNQQPGITPLITLSMSFFDLDHPETILPNMKLLQTEFPGMFRWAGEINLVKQALWKNLAGQPVPIESIPKWKQFMAELRRQDIPMAIHSDLGDEVDGTKFLPLMDKVLSTYPKNKIIWVHMAGISKQLDPKLSLLQRPVFIQQHVKLIHDRLNQYPNLYIDLSWDVLYDSIYHDSEEEKPYIELINKHPTRFLSGSDHVAAAAKTESSYRNELAKVNAIYKELSDEAFINIALGGNYFKLAHLDEYVPPPICRVQFRGSKHFLFFVTTSLAVAGIILVFLLRICL</sequence>
<feature type="signal peptide" evidence="2">
    <location>
        <begin position="1"/>
        <end position="16"/>
    </location>
</feature>
<feature type="chain" id="PRO_5043272976" evidence="2">
    <location>
        <begin position="17"/>
        <end position="853"/>
    </location>
</feature>
<dbReference type="EMBL" id="CAMXCT020003902">
    <property type="protein sequence ID" value="CAL1160214.1"/>
    <property type="molecule type" value="Genomic_DNA"/>
</dbReference>